<evidence type="ECO:0000256" key="2">
    <source>
        <dbReference type="RuleBase" id="RU004020"/>
    </source>
</evidence>
<feature type="compositionally biased region" description="Basic and acidic residues" evidence="3">
    <location>
        <begin position="23"/>
        <end position="32"/>
    </location>
</feature>
<accession>A0A9K3M0A3</accession>
<feature type="compositionally biased region" description="Basic and acidic residues" evidence="3">
    <location>
        <begin position="55"/>
        <end position="64"/>
    </location>
</feature>
<dbReference type="AlphaFoldDB" id="A0A9K3M0A3"/>
<keyword evidence="7" id="KW-1185">Reference proteome</keyword>
<name>A0A9K3M0A3_9STRA</name>
<evidence type="ECO:0000256" key="3">
    <source>
        <dbReference type="SAM" id="MobiDB-lite"/>
    </source>
</evidence>
<feature type="compositionally biased region" description="Acidic residues" evidence="3">
    <location>
        <begin position="45"/>
        <end position="54"/>
    </location>
</feature>
<reference evidence="6" key="1">
    <citation type="journal article" date="2021" name="Sci. Rep.">
        <title>Diploid genomic architecture of Nitzschia inconspicua, an elite biomass production diatom.</title>
        <authorList>
            <person name="Oliver A."/>
            <person name="Podell S."/>
            <person name="Pinowska A."/>
            <person name="Traller J.C."/>
            <person name="Smith S.R."/>
            <person name="McClure R."/>
            <person name="Beliaev A."/>
            <person name="Bohutskyi P."/>
            <person name="Hill E.A."/>
            <person name="Rabines A."/>
            <person name="Zheng H."/>
            <person name="Allen L.Z."/>
            <person name="Kuo A."/>
            <person name="Grigoriev I.V."/>
            <person name="Allen A.E."/>
            <person name="Hazlebeck D."/>
            <person name="Allen E.E."/>
        </authorList>
    </citation>
    <scope>NUCLEOTIDE SEQUENCE</scope>
    <source>
        <strain evidence="6">Hildebrandi</strain>
    </source>
</reference>
<evidence type="ECO:0000256" key="1">
    <source>
        <dbReference type="ARBA" id="ARBA00023125"/>
    </source>
</evidence>
<feature type="region of interest" description="Disordered" evidence="3">
    <location>
        <begin position="1"/>
        <end position="64"/>
    </location>
</feature>
<proteinExistence type="inferred from homology"/>
<dbReference type="InterPro" id="IPR000232">
    <property type="entry name" value="HSF_DNA-bd"/>
</dbReference>
<dbReference type="EMBL" id="JAGRRH010000024">
    <property type="protein sequence ID" value="KAG7342589.1"/>
    <property type="molecule type" value="Genomic_DNA"/>
</dbReference>
<comment type="similarity">
    <text evidence="2">Belongs to the HSF family.</text>
</comment>
<dbReference type="PANTHER" id="PTHR10015:SF206">
    <property type="entry name" value="HSF-TYPE DNA-BINDING DOMAIN-CONTAINING PROTEIN"/>
    <property type="match status" value="1"/>
</dbReference>
<dbReference type="SMART" id="SM00415">
    <property type="entry name" value="HSF"/>
    <property type="match status" value="1"/>
</dbReference>
<dbReference type="GO" id="GO:0003700">
    <property type="term" value="F:DNA-binding transcription factor activity"/>
    <property type="evidence" value="ECO:0007669"/>
    <property type="project" value="InterPro"/>
</dbReference>
<keyword evidence="1 6" id="KW-0238">DNA-binding</keyword>
<protein>
    <submittedName>
        <fullName evidence="6">HSF-type DNA-binding protein</fullName>
    </submittedName>
</protein>
<dbReference type="OrthoDB" id="47668at2759"/>
<dbReference type="EMBL" id="JAGRRH010000003">
    <property type="protein sequence ID" value="KAG7371690.1"/>
    <property type="molecule type" value="Genomic_DNA"/>
</dbReference>
<dbReference type="Pfam" id="PF00447">
    <property type="entry name" value="HSF_DNA-bind"/>
    <property type="match status" value="1"/>
</dbReference>
<evidence type="ECO:0000313" key="6">
    <source>
        <dbReference type="EMBL" id="KAG7371690.1"/>
    </source>
</evidence>
<evidence type="ECO:0000259" key="4">
    <source>
        <dbReference type="SMART" id="SM00415"/>
    </source>
</evidence>
<organism evidence="6 7">
    <name type="scientific">Nitzschia inconspicua</name>
    <dbReference type="NCBI Taxonomy" id="303405"/>
    <lineage>
        <taxon>Eukaryota</taxon>
        <taxon>Sar</taxon>
        <taxon>Stramenopiles</taxon>
        <taxon>Ochrophyta</taxon>
        <taxon>Bacillariophyta</taxon>
        <taxon>Bacillariophyceae</taxon>
        <taxon>Bacillariophycidae</taxon>
        <taxon>Bacillariales</taxon>
        <taxon>Bacillariaceae</taxon>
        <taxon>Nitzschia</taxon>
    </lineage>
</organism>
<sequence>MMMTFSAKEDNSGLSKVTTTLMEKTKKEETTKNETTPSFKPNEVNEIESEDVEKSEDTTESKEGTLRYLPKNKKPDAALTFPEKMMSLMKFAAKSGDPETYCVAWLPDGKSFVIRDPDGFTRKVLPKFFKATKFSSFTRKLYRWGFRQVNRGIGPDDPIIFGNEYFQRDNAELMTKMRSTTAASTRKQEEDNLQTMLAQKRALDSREADREQKRMLLSTLMQQNMMQQNFGNFPPQNTVQNFQPNQFLMQSLQQQQQQQQSQGMFGSNNSGSQNMQLMNAFGNGNFSTSNSNGGVGGLKPFDLLAAQQQQYNQVNVSNNAPNFNPLLNFQLPTSNNNGLGINNNNNNMSNLANVNMMNMSTSSMTGSLNNLPNNANNMMGLGGTGGAMSNQNPSTTVQIVNAAINALKHAP</sequence>
<dbReference type="PANTHER" id="PTHR10015">
    <property type="entry name" value="HEAT SHOCK TRANSCRIPTION FACTOR"/>
    <property type="match status" value="1"/>
</dbReference>
<evidence type="ECO:0000313" key="7">
    <source>
        <dbReference type="Proteomes" id="UP000693970"/>
    </source>
</evidence>
<gene>
    <name evidence="6" type="ORF">IV203_017831</name>
    <name evidence="5" type="ORF">IV203_020532</name>
</gene>
<comment type="caution">
    <text evidence="6">The sequence shown here is derived from an EMBL/GenBank/DDBJ whole genome shotgun (WGS) entry which is preliminary data.</text>
</comment>
<dbReference type="GO" id="GO:0043565">
    <property type="term" value="F:sequence-specific DNA binding"/>
    <property type="evidence" value="ECO:0007669"/>
    <property type="project" value="InterPro"/>
</dbReference>
<dbReference type="Proteomes" id="UP000693970">
    <property type="component" value="Unassembled WGS sequence"/>
</dbReference>
<reference evidence="6" key="2">
    <citation type="submission" date="2021-04" db="EMBL/GenBank/DDBJ databases">
        <authorList>
            <person name="Podell S."/>
        </authorList>
    </citation>
    <scope>NUCLEOTIDE SEQUENCE</scope>
    <source>
        <strain evidence="6">Hildebrandi</strain>
    </source>
</reference>
<feature type="domain" description="HSF-type DNA-binding" evidence="4">
    <location>
        <begin position="87"/>
        <end position="180"/>
    </location>
</feature>
<evidence type="ECO:0000313" key="5">
    <source>
        <dbReference type="EMBL" id="KAG7342589.1"/>
    </source>
</evidence>